<proteinExistence type="predicted"/>
<organism evidence="1">
    <name type="scientific">marine sediment metagenome</name>
    <dbReference type="NCBI Taxonomy" id="412755"/>
    <lineage>
        <taxon>unclassified sequences</taxon>
        <taxon>metagenomes</taxon>
        <taxon>ecological metagenomes</taxon>
    </lineage>
</organism>
<protein>
    <submittedName>
        <fullName evidence="1">Uncharacterized protein</fullName>
    </submittedName>
</protein>
<comment type="caution">
    <text evidence="1">The sequence shown here is derived from an EMBL/GenBank/DDBJ whole genome shotgun (WGS) entry which is preliminary data.</text>
</comment>
<dbReference type="InterPro" id="IPR038071">
    <property type="entry name" value="UROD/MetE-like_sf"/>
</dbReference>
<sequence>MAEMTSAERVMCVLRNEQPDRIPHFEWIVDRKVREAIMPGCTMEEFTVRMGLDAILTAPDIKREQIAPGRLRNEYGMILEKNEEEYAFPVDGPIKTIDDLRN</sequence>
<gene>
    <name evidence="1" type="ORF">LCGC14_2808980</name>
</gene>
<evidence type="ECO:0000313" key="1">
    <source>
        <dbReference type="EMBL" id="KKK81878.1"/>
    </source>
</evidence>
<name>A0A0F8YKH2_9ZZZZ</name>
<dbReference type="EMBL" id="LAZR01052927">
    <property type="protein sequence ID" value="KKK81878.1"/>
    <property type="molecule type" value="Genomic_DNA"/>
</dbReference>
<reference evidence="1" key="1">
    <citation type="journal article" date="2015" name="Nature">
        <title>Complex archaea that bridge the gap between prokaryotes and eukaryotes.</title>
        <authorList>
            <person name="Spang A."/>
            <person name="Saw J.H."/>
            <person name="Jorgensen S.L."/>
            <person name="Zaremba-Niedzwiedzka K."/>
            <person name="Martijn J."/>
            <person name="Lind A.E."/>
            <person name="van Eijk R."/>
            <person name="Schleper C."/>
            <person name="Guy L."/>
            <person name="Ettema T.J."/>
        </authorList>
    </citation>
    <scope>NUCLEOTIDE SEQUENCE</scope>
</reference>
<dbReference type="Gene3D" id="3.20.20.210">
    <property type="match status" value="1"/>
</dbReference>
<dbReference type="AlphaFoldDB" id="A0A0F8YKH2"/>
<accession>A0A0F8YKH2</accession>
<feature type="non-terminal residue" evidence="1">
    <location>
        <position position="102"/>
    </location>
</feature>